<evidence type="ECO:0000256" key="5">
    <source>
        <dbReference type="ARBA" id="ARBA00024042"/>
    </source>
</evidence>
<feature type="domain" description="FMN hydroxy acid dehydrogenase" evidence="6">
    <location>
        <begin position="8"/>
        <end position="378"/>
    </location>
</feature>
<dbReference type="RefSeq" id="WP_208816011.1">
    <property type="nucleotide sequence ID" value="NZ_WVUH01000254.1"/>
</dbReference>
<proteinExistence type="inferred from homology"/>
<protein>
    <submittedName>
        <fullName evidence="7">Alpha-hydroxy-acid oxidizing protein</fullName>
    </submittedName>
</protein>
<sequence>MADPGVPVDCDTAVCLADLAELARRVLPAAVYDFVAGGSGAETTLAGNRAALDRVAVLPRVLTGTADPDLSARLPGGVAALPVAAAPMAYQRLVHPDGELALARASAAAGVPFVASTLSSYPIEEIAAVAGPLWFQLYWLRDRSLVRALLARAEAAGATAMMVTVDVPLMARRLRDVRNAFTLPETVVAANLTRDLAAGLAAGPDDRAHLAATGVSAVAAHTADVFAPALTWQDIEWLRGQTDLPLVVKGLLDPRDAALAVEAGADAVVVSNHGGRQFDGAPPSIVALPAVVDAVAGRAQVLLDSGVASGTDVLRALAGGAAGVLVGRPLLWALAAGGERGARRAFDLLRAELSDALTLAGCADVAGARDLRTLTIGGTR</sequence>
<dbReference type="InterPro" id="IPR012133">
    <property type="entry name" value="Alpha-hydoxy_acid_DH_FMN"/>
</dbReference>
<dbReference type="PIRSF" id="PIRSF000138">
    <property type="entry name" value="Al-hdrx_acd_dh"/>
    <property type="match status" value="1"/>
</dbReference>
<dbReference type="Proteomes" id="UP000823521">
    <property type="component" value="Unassembled WGS sequence"/>
</dbReference>
<gene>
    <name evidence="7" type="ORF">GSF22_23980</name>
</gene>
<dbReference type="PROSITE" id="PS00557">
    <property type="entry name" value="FMN_HYDROXY_ACID_DH_1"/>
    <property type="match status" value="1"/>
</dbReference>
<keyword evidence="8" id="KW-1185">Reference proteome</keyword>
<keyword evidence="3" id="KW-0288">FMN</keyword>
<organism evidence="7 8">
    <name type="scientific">Micromonospora echinofusca</name>
    <dbReference type="NCBI Taxonomy" id="47858"/>
    <lineage>
        <taxon>Bacteria</taxon>
        <taxon>Bacillati</taxon>
        <taxon>Actinomycetota</taxon>
        <taxon>Actinomycetes</taxon>
        <taxon>Micromonosporales</taxon>
        <taxon>Micromonosporaceae</taxon>
        <taxon>Micromonospora</taxon>
    </lineage>
</organism>
<dbReference type="PROSITE" id="PS51349">
    <property type="entry name" value="FMN_HYDROXY_ACID_DH_2"/>
    <property type="match status" value="1"/>
</dbReference>
<evidence type="ECO:0000256" key="3">
    <source>
        <dbReference type="ARBA" id="ARBA00022643"/>
    </source>
</evidence>
<accession>A0ABS3VWW8</accession>
<evidence type="ECO:0000256" key="2">
    <source>
        <dbReference type="ARBA" id="ARBA00022630"/>
    </source>
</evidence>
<comment type="similarity">
    <text evidence="5">Belongs to the FMN-dependent alpha-hydroxy acid dehydrogenase family.</text>
</comment>
<evidence type="ECO:0000313" key="8">
    <source>
        <dbReference type="Proteomes" id="UP000823521"/>
    </source>
</evidence>
<name>A0ABS3VWW8_MICEH</name>
<dbReference type="Gene3D" id="3.20.20.70">
    <property type="entry name" value="Aldolase class I"/>
    <property type="match status" value="1"/>
</dbReference>
<comment type="caution">
    <text evidence="7">The sequence shown here is derived from an EMBL/GenBank/DDBJ whole genome shotgun (WGS) entry which is preliminary data.</text>
</comment>
<keyword evidence="4" id="KW-0560">Oxidoreductase</keyword>
<dbReference type="PANTHER" id="PTHR10578">
    <property type="entry name" value="S -2-HYDROXY-ACID OXIDASE-RELATED"/>
    <property type="match status" value="1"/>
</dbReference>
<dbReference type="Pfam" id="PF01070">
    <property type="entry name" value="FMN_dh"/>
    <property type="match status" value="1"/>
</dbReference>
<dbReference type="InterPro" id="IPR000262">
    <property type="entry name" value="FMN-dep_DH"/>
</dbReference>
<dbReference type="EMBL" id="WVUH01000254">
    <property type="protein sequence ID" value="MBO4209035.1"/>
    <property type="molecule type" value="Genomic_DNA"/>
</dbReference>
<evidence type="ECO:0000259" key="6">
    <source>
        <dbReference type="PROSITE" id="PS51349"/>
    </source>
</evidence>
<keyword evidence="2" id="KW-0285">Flavoprotein</keyword>
<comment type="cofactor">
    <cofactor evidence="1">
        <name>FMN</name>
        <dbReference type="ChEBI" id="CHEBI:58210"/>
    </cofactor>
</comment>
<dbReference type="InterPro" id="IPR013785">
    <property type="entry name" value="Aldolase_TIM"/>
</dbReference>
<dbReference type="CDD" id="cd02809">
    <property type="entry name" value="alpha_hydroxyacid_oxid_FMN"/>
    <property type="match status" value="1"/>
</dbReference>
<dbReference type="PANTHER" id="PTHR10578:SF107">
    <property type="entry name" value="2-HYDROXYACID OXIDASE 1"/>
    <property type="match status" value="1"/>
</dbReference>
<evidence type="ECO:0000313" key="7">
    <source>
        <dbReference type="EMBL" id="MBO4209035.1"/>
    </source>
</evidence>
<evidence type="ECO:0000256" key="4">
    <source>
        <dbReference type="ARBA" id="ARBA00023002"/>
    </source>
</evidence>
<dbReference type="SUPFAM" id="SSF51395">
    <property type="entry name" value="FMN-linked oxidoreductases"/>
    <property type="match status" value="1"/>
</dbReference>
<reference evidence="7 8" key="1">
    <citation type="submission" date="2019-12" db="EMBL/GenBank/DDBJ databases">
        <title>Whole genome sequencing of endophytic Actinobacterium Micromonospora sp. MPMI6T.</title>
        <authorList>
            <person name="Evv R."/>
            <person name="Podile A.R."/>
        </authorList>
    </citation>
    <scope>NUCLEOTIDE SEQUENCE [LARGE SCALE GENOMIC DNA]</scope>
    <source>
        <strain evidence="7 8">MPMI6</strain>
    </source>
</reference>
<dbReference type="InterPro" id="IPR008259">
    <property type="entry name" value="FMN_hydac_DH_AS"/>
</dbReference>
<evidence type="ECO:0000256" key="1">
    <source>
        <dbReference type="ARBA" id="ARBA00001917"/>
    </source>
</evidence>
<dbReference type="InterPro" id="IPR037396">
    <property type="entry name" value="FMN_HAD"/>
</dbReference>